<keyword evidence="1" id="KW-0812">Transmembrane</keyword>
<evidence type="ECO:0000313" key="2">
    <source>
        <dbReference type="EMBL" id="MDX5993756.1"/>
    </source>
</evidence>
<evidence type="ECO:0000313" key="5">
    <source>
        <dbReference type="Proteomes" id="UP001278050"/>
    </source>
</evidence>
<sequence>MSMPVPAPLVFCSSPFDGDLPFQAWADLSLEIDGQPEHDENLLNLAGFLVRQALVDQQPERLKQASDVESALYGLRAHVQLYSGGCFNFAEALTEEDQPSPEVEVIPGISIGNLLLLAKGAARAGIEALHRHLKPVDALANALQQAQESDLSQPAQHVCALLPGMTITLTPPFADSQTLIYPSRLDTYQQQLKLEELAGLPQQRCEILLGDQLLDDTQPAYGIAYDILSMMLRLLRQRALESGQPDLSARQQEWQRVRLVIGSGLHYSAQFMLNPETYQPAFGNAVRGLKLAGTQSIMLPDHLDLPALEQVWEALAHEDMLVEWQRVQASKDVADRSLMLNLEVACKLEVLAIDADEQLQVLVSYRDSEFISEPAAQQAAASVPEAEQTPAQVPALAADAAKVEQQAMRPHDDLTAPRKSGSYGPLLLAAVIVATLTVILLRG</sequence>
<name>A0A1G7HFE8_9GAMM</name>
<dbReference type="EMBL" id="JAWXXP010000001">
    <property type="protein sequence ID" value="MDX5993756.1"/>
    <property type="molecule type" value="Genomic_DNA"/>
</dbReference>
<feature type="transmembrane region" description="Helical" evidence="1">
    <location>
        <begin position="423"/>
        <end position="441"/>
    </location>
</feature>
<dbReference type="Proteomes" id="UP000182413">
    <property type="component" value="Unassembled WGS sequence"/>
</dbReference>
<proteinExistence type="predicted"/>
<evidence type="ECO:0000313" key="4">
    <source>
        <dbReference type="Proteomes" id="UP000182413"/>
    </source>
</evidence>
<dbReference type="AlphaFoldDB" id="A0A1G7HFE8"/>
<protein>
    <submittedName>
        <fullName evidence="3">Uncharacterized protein</fullName>
    </submittedName>
</protein>
<dbReference type="EMBL" id="FNAE01000005">
    <property type="protein sequence ID" value="SDE99227.1"/>
    <property type="molecule type" value="Genomic_DNA"/>
</dbReference>
<keyword evidence="5" id="KW-1185">Reference proteome</keyword>
<reference evidence="2 5" key="2">
    <citation type="submission" date="2023-11" db="EMBL/GenBank/DDBJ databases">
        <title>MicrobeMod: A computational toolkit for identifying prokaryotic methylation and restriction-modification with nanopore sequencing.</title>
        <authorList>
            <person name="Crits-Christoph A."/>
            <person name="Kang S.C."/>
            <person name="Lee H."/>
            <person name="Ostrov N."/>
        </authorList>
    </citation>
    <scope>NUCLEOTIDE SEQUENCE [LARGE SCALE GENOMIC DNA]</scope>
    <source>
        <strain evidence="2 5">ATCC BAA-571</strain>
    </source>
</reference>
<dbReference type="Proteomes" id="UP001278050">
    <property type="component" value="Unassembled WGS sequence"/>
</dbReference>
<dbReference type="OrthoDB" id="7026747at2"/>
<dbReference type="RefSeq" id="WP_074679720.1">
    <property type="nucleotide sequence ID" value="NZ_CBCSET010000007.1"/>
</dbReference>
<accession>A0A1G7HFE8</accession>
<evidence type="ECO:0000256" key="1">
    <source>
        <dbReference type="SAM" id="Phobius"/>
    </source>
</evidence>
<organism evidence="3 4">
    <name type="scientific">Ectopseudomonas alcaliphila</name>
    <dbReference type="NCBI Taxonomy" id="101564"/>
    <lineage>
        <taxon>Bacteria</taxon>
        <taxon>Pseudomonadati</taxon>
        <taxon>Pseudomonadota</taxon>
        <taxon>Gammaproteobacteria</taxon>
        <taxon>Pseudomonadales</taxon>
        <taxon>Pseudomonadaceae</taxon>
        <taxon>Ectopseudomonas</taxon>
    </lineage>
</organism>
<gene>
    <name evidence="3" type="ORF">SAMN05216575_10580</name>
    <name evidence="2" type="ORF">SIM71_16930</name>
</gene>
<reference evidence="3 4" key="1">
    <citation type="submission" date="2016-10" db="EMBL/GenBank/DDBJ databases">
        <authorList>
            <person name="de Groot N.N."/>
        </authorList>
    </citation>
    <scope>NUCLEOTIDE SEQUENCE [LARGE SCALE GENOMIC DNA]</scope>
    <source>
        <strain evidence="3 4">JCM 10630</strain>
    </source>
</reference>
<evidence type="ECO:0000313" key="3">
    <source>
        <dbReference type="EMBL" id="SDE99227.1"/>
    </source>
</evidence>
<keyword evidence="1" id="KW-1133">Transmembrane helix</keyword>
<keyword evidence="1" id="KW-0472">Membrane</keyword>